<gene>
    <name evidence="3" type="ORF">GCM10023082_31500</name>
</gene>
<keyword evidence="2" id="KW-0560">Oxidoreductase</keyword>
<dbReference type="SUPFAM" id="SSF51735">
    <property type="entry name" value="NAD(P)-binding Rossmann-fold domains"/>
    <property type="match status" value="1"/>
</dbReference>
<dbReference type="InterPro" id="IPR036291">
    <property type="entry name" value="NAD(P)-bd_dom_sf"/>
</dbReference>
<evidence type="ECO:0000256" key="2">
    <source>
        <dbReference type="ARBA" id="ARBA00023002"/>
    </source>
</evidence>
<dbReference type="InterPro" id="IPR020904">
    <property type="entry name" value="Sc_DH/Rdtase_CS"/>
</dbReference>
<dbReference type="Gene3D" id="3.40.50.720">
    <property type="entry name" value="NAD(P)-binding Rossmann-like Domain"/>
    <property type="match status" value="1"/>
</dbReference>
<sequence length="248" mass="25461">MIGQPEALTGRTAVVTGGASGIGARTVEVLRALGARVVAVDKSFGPADGEDTEHCDLGDVAEIRACADRIGRRTGRIDILVNCAGIVGPEASVADIAEDAWDLVQAVNLKAVVFMSQAVIPYMTRGARGGNIVNVSSASAHRATARSVAYASSKAAVESVTRVLAGELAPHDVNVNAVAPGVTATAIFGAAQDSDEDRARRASQGATGNLFNRFAQPDDIAQVIAFLCLPESRQITGQTVHASAGSIV</sequence>
<protein>
    <submittedName>
        <fullName evidence="3">D-threitol dehydrogenase</fullName>
    </submittedName>
</protein>
<dbReference type="PANTHER" id="PTHR24321:SF8">
    <property type="entry name" value="ESTRADIOL 17-BETA-DEHYDROGENASE 8-RELATED"/>
    <property type="match status" value="1"/>
</dbReference>
<dbReference type="PRINTS" id="PR00081">
    <property type="entry name" value="GDHRDH"/>
</dbReference>
<dbReference type="Proteomes" id="UP001499884">
    <property type="component" value="Unassembled WGS sequence"/>
</dbReference>
<accession>A0ABP7F4U6</accession>
<dbReference type="CDD" id="cd05233">
    <property type="entry name" value="SDR_c"/>
    <property type="match status" value="1"/>
</dbReference>
<dbReference type="InterPro" id="IPR002347">
    <property type="entry name" value="SDR_fam"/>
</dbReference>
<dbReference type="Pfam" id="PF13561">
    <property type="entry name" value="adh_short_C2"/>
    <property type="match status" value="1"/>
</dbReference>
<name>A0ABP7F4U6_9ACTN</name>
<dbReference type="PRINTS" id="PR00080">
    <property type="entry name" value="SDRFAMILY"/>
</dbReference>
<organism evidence="3 4">
    <name type="scientific">Streptomyces tremellae</name>
    <dbReference type="NCBI Taxonomy" id="1124239"/>
    <lineage>
        <taxon>Bacteria</taxon>
        <taxon>Bacillati</taxon>
        <taxon>Actinomycetota</taxon>
        <taxon>Actinomycetes</taxon>
        <taxon>Kitasatosporales</taxon>
        <taxon>Streptomycetaceae</taxon>
        <taxon>Streptomyces</taxon>
    </lineage>
</organism>
<dbReference type="PANTHER" id="PTHR24321">
    <property type="entry name" value="DEHYDROGENASES, SHORT CHAIN"/>
    <property type="match status" value="1"/>
</dbReference>
<comment type="caution">
    <text evidence="3">The sequence shown here is derived from an EMBL/GenBank/DDBJ whole genome shotgun (WGS) entry which is preliminary data.</text>
</comment>
<reference evidence="4" key="1">
    <citation type="journal article" date="2019" name="Int. J. Syst. Evol. Microbiol.">
        <title>The Global Catalogue of Microorganisms (GCM) 10K type strain sequencing project: providing services to taxonomists for standard genome sequencing and annotation.</title>
        <authorList>
            <consortium name="The Broad Institute Genomics Platform"/>
            <consortium name="The Broad Institute Genome Sequencing Center for Infectious Disease"/>
            <person name="Wu L."/>
            <person name="Ma J."/>
        </authorList>
    </citation>
    <scope>NUCLEOTIDE SEQUENCE [LARGE SCALE GENOMIC DNA]</scope>
    <source>
        <strain evidence="4">JCM 30846</strain>
    </source>
</reference>
<keyword evidence="4" id="KW-1185">Reference proteome</keyword>
<dbReference type="RefSeq" id="WP_345646956.1">
    <property type="nucleotide sequence ID" value="NZ_BAABEP010000018.1"/>
</dbReference>
<evidence type="ECO:0000313" key="3">
    <source>
        <dbReference type="EMBL" id="GAA3731536.1"/>
    </source>
</evidence>
<evidence type="ECO:0000256" key="1">
    <source>
        <dbReference type="ARBA" id="ARBA00006484"/>
    </source>
</evidence>
<dbReference type="PROSITE" id="PS00061">
    <property type="entry name" value="ADH_SHORT"/>
    <property type="match status" value="1"/>
</dbReference>
<evidence type="ECO:0000313" key="4">
    <source>
        <dbReference type="Proteomes" id="UP001499884"/>
    </source>
</evidence>
<dbReference type="EMBL" id="BAABEP010000018">
    <property type="protein sequence ID" value="GAA3731536.1"/>
    <property type="molecule type" value="Genomic_DNA"/>
</dbReference>
<proteinExistence type="inferred from homology"/>
<comment type="similarity">
    <text evidence="1">Belongs to the short-chain dehydrogenases/reductases (SDR) family.</text>
</comment>